<dbReference type="EMBL" id="LHUJ01000260">
    <property type="protein sequence ID" value="KOR42438.1"/>
    <property type="molecule type" value="Genomic_DNA"/>
</dbReference>
<dbReference type="GO" id="GO:0016301">
    <property type="term" value="F:kinase activity"/>
    <property type="evidence" value="ECO:0007669"/>
    <property type="project" value="UniProtKB-KW"/>
</dbReference>
<keyword evidence="1" id="KW-0808">Transferase</keyword>
<dbReference type="AlphaFoldDB" id="A0AAP0ZJK7"/>
<organism evidence="1 2">
    <name type="scientific">Xanthomonas oryzae</name>
    <dbReference type="NCBI Taxonomy" id="347"/>
    <lineage>
        <taxon>Bacteria</taxon>
        <taxon>Pseudomonadati</taxon>
        <taxon>Pseudomonadota</taxon>
        <taxon>Gammaproteobacteria</taxon>
        <taxon>Lysobacterales</taxon>
        <taxon>Lysobacteraceae</taxon>
        <taxon>Xanthomonas</taxon>
    </lineage>
</organism>
<name>A0AAP0ZJK7_9XANT</name>
<comment type="caution">
    <text evidence="1">The sequence shown here is derived from an EMBL/GenBank/DDBJ whole genome shotgun (WGS) entry which is preliminary data.</text>
</comment>
<evidence type="ECO:0000313" key="1">
    <source>
        <dbReference type="EMBL" id="KOR42438.1"/>
    </source>
</evidence>
<proteinExistence type="predicted"/>
<dbReference type="InterPro" id="IPR036890">
    <property type="entry name" value="HATPase_C_sf"/>
</dbReference>
<accession>A0AAP0ZJK7</accession>
<sequence>MPGNEVQGSGIGLSLVAGIARLHGATIETGEGKDGRGLCVRVVFACDRPVSAAGNQLPAVQCEALRNQTSAQPRGWRGRCSVRHTGGGTWKARVCEHGPSAMRAVWPI</sequence>
<dbReference type="SUPFAM" id="SSF55874">
    <property type="entry name" value="ATPase domain of HSP90 chaperone/DNA topoisomerase II/histidine kinase"/>
    <property type="match status" value="1"/>
</dbReference>
<reference evidence="1 2" key="1">
    <citation type="submission" date="2015-07" db="EMBL/GenBank/DDBJ databases">
        <authorList>
            <consortium name="Consortium for Microbial Forensics and Genomics (microFORGE)"/>
            <person name="Knight B.M."/>
            <person name="Roberts D.P."/>
            <person name="Lin D."/>
            <person name="Hari K."/>
            <person name="Fletcher J."/>
            <person name="Melcher U."/>
            <person name="Blagden T."/>
            <person name="Winegar R.A."/>
        </authorList>
    </citation>
    <scope>NUCLEOTIDE SEQUENCE [LARGE SCALE GENOMIC DNA]</scope>
    <source>
        <strain evidence="1 2">X11-5A</strain>
    </source>
</reference>
<reference evidence="1 2" key="2">
    <citation type="submission" date="2015-09" db="EMBL/GenBank/DDBJ databases">
        <title>Draft genome sequence of Xanthomonas oryzae pv. USA str. X11-5A.</title>
        <authorList>
            <person name="Knight B.M."/>
            <person name="Roberts D.P."/>
            <person name="Lin D."/>
            <person name="Hari K."/>
            <person name="Fletcher J."/>
            <person name="Melcher U."/>
            <person name="Blagden T."/>
            <person name="Winegar R.A."/>
        </authorList>
    </citation>
    <scope>NUCLEOTIDE SEQUENCE [LARGE SCALE GENOMIC DNA]</scope>
    <source>
        <strain evidence="1 2">X11-5A</strain>
    </source>
</reference>
<dbReference type="Gene3D" id="3.30.565.10">
    <property type="entry name" value="Histidine kinase-like ATPase, C-terminal domain"/>
    <property type="match status" value="1"/>
</dbReference>
<dbReference type="Proteomes" id="UP000036790">
    <property type="component" value="Unassembled WGS sequence"/>
</dbReference>
<keyword evidence="1" id="KW-0418">Kinase</keyword>
<gene>
    <name evidence="1" type="ORF">ADT25_15020</name>
</gene>
<protein>
    <submittedName>
        <fullName evidence="1">Histidine kinase</fullName>
    </submittedName>
</protein>
<evidence type="ECO:0000313" key="2">
    <source>
        <dbReference type="Proteomes" id="UP000036790"/>
    </source>
</evidence>